<reference evidence="4 5" key="1">
    <citation type="submission" date="2018-09" db="EMBL/GenBank/DDBJ databases">
        <title>Genome sequencing of strain 6GH32-13.</title>
        <authorList>
            <person name="Weon H.-Y."/>
            <person name="Heo J."/>
            <person name="Kwon S.-W."/>
        </authorList>
    </citation>
    <scope>NUCLEOTIDE SEQUENCE [LARGE SCALE GENOMIC DNA]</scope>
    <source>
        <strain evidence="4 5">5GH32-13</strain>
    </source>
</reference>
<evidence type="ECO:0000313" key="5">
    <source>
        <dbReference type="Proteomes" id="UP000263900"/>
    </source>
</evidence>
<dbReference type="KEGG" id="pseg:D3H65_17290"/>
<protein>
    <submittedName>
        <fullName evidence="4">D-2-hydroxyacid dehydrogenase</fullName>
    </submittedName>
</protein>
<dbReference type="RefSeq" id="WP_119051503.1">
    <property type="nucleotide sequence ID" value="NZ_CP032157.1"/>
</dbReference>
<sequence>MIAFVYRQLNDNANRYLAAHLPEGIQPVFRTALKPDEYQQAFRQADFILGNPPRDWFSNLPQQLKFWQLSSAGFSEYEGMSAPVPTANMGDFFARPCAETIVGGVLAFYRGIHELTRLQLKKDWQGEKLRTSLRLLGDQQAIVLGAGAIGKRVKEMLLGFGCPVMMMARTNPSAEIHSREELMKALPQTTLVINTLPGSADQFVTADMLEALPPQAVYASVGRGETTDEQALIAALRAGKLAGAVLDVTEEEPLPADSPLWQMEHVILTQHTGGGKSDELIGIAQQFINNLQRFLNQQSLIDPIELSRGY</sequence>
<keyword evidence="5" id="KW-1185">Reference proteome</keyword>
<dbReference type="Pfam" id="PF02826">
    <property type="entry name" value="2-Hacid_dh_C"/>
    <property type="match status" value="1"/>
</dbReference>
<dbReference type="PANTHER" id="PTHR43333">
    <property type="entry name" value="2-HACID_DH_C DOMAIN-CONTAINING PROTEIN"/>
    <property type="match status" value="1"/>
</dbReference>
<evidence type="ECO:0000259" key="3">
    <source>
        <dbReference type="Pfam" id="PF02826"/>
    </source>
</evidence>
<dbReference type="CDD" id="cd05300">
    <property type="entry name" value="2-Hacid_dh_1"/>
    <property type="match status" value="1"/>
</dbReference>
<feature type="domain" description="D-isomer specific 2-hydroxyacid dehydrogenase NAD-binding" evidence="3">
    <location>
        <begin position="104"/>
        <end position="273"/>
    </location>
</feature>
<dbReference type="GO" id="GO:0051287">
    <property type="term" value="F:NAD binding"/>
    <property type="evidence" value="ECO:0007669"/>
    <property type="project" value="InterPro"/>
</dbReference>
<evidence type="ECO:0000256" key="2">
    <source>
        <dbReference type="ARBA" id="ARBA00023027"/>
    </source>
</evidence>
<keyword evidence="1" id="KW-0560">Oxidoreductase</keyword>
<dbReference type="Gene3D" id="3.40.50.720">
    <property type="entry name" value="NAD(P)-binding Rossmann-like Domain"/>
    <property type="match status" value="2"/>
</dbReference>
<name>A0A3B7MMD9_9BACT</name>
<dbReference type="Proteomes" id="UP000263900">
    <property type="component" value="Chromosome"/>
</dbReference>
<proteinExistence type="predicted"/>
<dbReference type="PANTHER" id="PTHR43333:SF1">
    <property type="entry name" value="D-ISOMER SPECIFIC 2-HYDROXYACID DEHYDROGENASE NAD-BINDING DOMAIN-CONTAINING PROTEIN"/>
    <property type="match status" value="1"/>
</dbReference>
<dbReference type="OrthoDB" id="9805416at2"/>
<organism evidence="4 5">
    <name type="scientific">Paraflavitalea soli</name>
    <dbReference type="NCBI Taxonomy" id="2315862"/>
    <lineage>
        <taxon>Bacteria</taxon>
        <taxon>Pseudomonadati</taxon>
        <taxon>Bacteroidota</taxon>
        <taxon>Chitinophagia</taxon>
        <taxon>Chitinophagales</taxon>
        <taxon>Chitinophagaceae</taxon>
        <taxon>Paraflavitalea</taxon>
    </lineage>
</organism>
<gene>
    <name evidence="4" type="ORF">D3H65_17290</name>
</gene>
<accession>A0A3B7MMD9</accession>
<dbReference type="SUPFAM" id="SSF51735">
    <property type="entry name" value="NAD(P)-binding Rossmann-fold domains"/>
    <property type="match status" value="1"/>
</dbReference>
<dbReference type="InterPro" id="IPR006140">
    <property type="entry name" value="D-isomer_DH_NAD-bd"/>
</dbReference>
<evidence type="ECO:0000256" key="1">
    <source>
        <dbReference type="ARBA" id="ARBA00023002"/>
    </source>
</evidence>
<keyword evidence="2" id="KW-0520">NAD</keyword>
<dbReference type="GO" id="GO:0016491">
    <property type="term" value="F:oxidoreductase activity"/>
    <property type="evidence" value="ECO:0007669"/>
    <property type="project" value="UniProtKB-KW"/>
</dbReference>
<dbReference type="InterPro" id="IPR036291">
    <property type="entry name" value="NAD(P)-bd_dom_sf"/>
</dbReference>
<evidence type="ECO:0000313" key="4">
    <source>
        <dbReference type="EMBL" id="AXY75622.1"/>
    </source>
</evidence>
<dbReference type="EMBL" id="CP032157">
    <property type="protein sequence ID" value="AXY75622.1"/>
    <property type="molecule type" value="Genomic_DNA"/>
</dbReference>
<dbReference type="AlphaFoldDB" id="A0A3B7MMD9"/>